<dbReference type="EMBL" id="UINC01172966">
    <property type="protein sequence ID" value="SVD78311.1"/>
    <property type="molecule type" value="Genomic_DNA"/>
</dbReference>
<name>A0A382Y693_9ZZZZ</name>
<feature type="non-terminal residue" evidence="1">
    <location>
        <position position="231"/>
    </location>
</feature>
<dbReference type="InterPro" id="IPR013320">
    <property type="entry name" value="ConA-like_dom_sf"/>
</dbReference>
<dbReference type="AlphaFoldDB" id="A0A382Y693"/>
<dbReference type="SUPFAM" id="SSF49899">
    <property type="entry name" value="Concanavalin A-like lectins/glucanases"/>
    <property type="match status" value="1"/>
</dbReference>
<accession>A0A382Y693</accession>
<sequence>MHRKTAICLLIVALYALSLVANAANIEKGLFLYLPIDEGAGGKVKDYGPNNFKTEMSKKRPKWVRGNRPKFDKALEFDGKDNYVKIDAKGQGKDFDAHFNKNKGMTICAWVKVIKTGTDAHGQTRQPIVMKGAGGAWEFALYVYDGLAPGMSVWTCPGSGVSEPSGGNLGNDWRYQCGTYSVKEGVKVYLDGEKNIIAQAGNGGEPCETGTRPIFIAHREDGQWLNAVIAQ</sequence>
<proteinExistence type="predicted"/>
<gene>
    <name evidence="1" type="ORF">METZ01_LOCUS431165</name>
</gene>
<dbReference type="Pfam" id="PF13385">
    <property type="entry name" value="Laminin_G_3"/>
    <property type="match status" value="1"/>
</dbReference>
<protein>
    <recommendedName>
        <fullName evidence="2">3-keto-disaccharide hydrolase domain-containing protein</fullName>
    </recommendedName>
</protein>
<organism evidence="1">
    <name type="scientific">marine metagenome</name>
    <dbReference type="NCBI Taxonomy" id="408172"/>
    <lineage>
        <taxon>unclassified sequences</taxon>
        <taxon>metagenomes</taxon>
        <taxon>ecological metagenomes</taxon>
    </lineage>
</organism>
<reference evidence="1" key="1">
    <citation type="submission" date="2018-05" db="EMBL/GenBank/DDBJ databases">
        <authorList>
            <person name="Lanie J.A."/>
            <person name="Ng W.-L."/>
            <person name="Kazmierczak K.M."/>
            <person name="Andrzejewski T.M."/>
            <person name="Davidsen T.M."/>
            <person name="Wayne K.J."/>
            <person name="Tettelin H."/>
            <person name="Glass J.I."/>
            <person name="Rusch D."/>
            <person name="Podicherti R."/>
            <person name="Tsui H.-C.T."/>
            <person name="Winkler M.E."/>
        </authorList>
    </citation>
    <scope>NUCLEOTIDE SEQUENCE</scope>
</reference>
<evidence type="ECO:0000313" key="1">
    <source>
        <dbReference type="EMBL" id="SVD78311.1"/>
    </source>
</evidence>
<dbReference type="Gene3D" id="2.60.120.200">
    <property type="match status" value="1"/>
</dbReference>
<evidence type="ECO:0008006" key="2">
    <source>
        <dbReference type="Google" id="ProtNLM"/>
    </source>
</evidence>